<proteinExistence type="predicted"/>
<evidence type="ECO:0000313" key="2">
    <source>
        <dbReference type="Proteomes" id="UP000053681"/>
    </source>
</evidence>
<comment type="caution">
    <text evidence="1">The sequence shown here is derived from an EMBL/GenBank/DDBJ whole genome shotgun (WGS) entry which is preliminary data.</text>
</comment>
<dbReference type="NCBIfam" id="TIGR01637">
    <property type="entry name" value="phage_arpU"/>
    <property type="match status" value="1"/>
</dbReference>
<organism evidence="1 2">
    <name type="scientific">Priestia veravalensis</name>
    <dbReference type="NCBI Taxonomy" id="1414648"/>
    <lineage>
        <taxon>Bacteria</taxon>
        <taxon>Bacillati</taxon>
        <taxon>Bacillota</taxon>
        <taxon>Bacilli</taxon>
        <taxon>Bacillales</taxon>
        <taxon>Bacillaceae</taxon>
        <taxon>Priestia</taxon>
    </lineage>
</organism>
<accession>A0A0V8JPZ4</accession>
<evidence type="ECO:0000313" key="1">
    <source>
        <dbReference type="EMBL" id="KSU88941.1"/>
    </source>
</evidence>
<dbReference type="Proteomes" id="UP000053681">
    <property type="component" value="Unassembled WGS sequence"/>
</dbReference>
<dbReference type="RefSeq" id="WP_025907760.1">
    <property type="nucleotide sequence ID" value="NZ_KQ758633.1"/>
</dbReference>
<dbReference type="EMBL" id="LNQP01000013">
    <property type="protein sequence ID" value="KSU88941.1"/>
    <property type="molecule type" value="Genomic_DNA"/>
</dbReference>
<keyword evidence="2" id="KW-1185">Reference proteome</keyword>
<protein>
    <submittedName>
        <fullName evidence="1">Transcriptional regulator</fullName>
    </submittedName>
</protein>
<reference evidence="1 2" key="1">
    <citation type="submission" date="2015-11" db="EMBL/GenBank/DDBJ databases">
        <title>Bacillus caseinolyticus sp nov.</title>
        <authorList>
            <person name="Dastager S.G."/>
            <person name="Mawlankar R."/>
        </authorList>
    </citation>
    <scope>NUCLEOTIDE SEQUENCE [LARGE SCALE GENOMIC DNA]</scope>
    <source>
        <strain evidence="1 2">SGD-V-76</strain>
    </source>
</reference>
<dbReference type="InterPro" id="IPR006524">
    <property type="entry name" value="ArpU-like"/>
</dbReference>
<name>A0A0V8JPZ4_9BACI</name>
<sequence length="149" mass="17698">MSFVLPEIDRKETQQAVENELEKYRLFKYLEFEEREASITASSEERFHGPTNQTSDQTGSIAIYNADQRKMRHAFINRVERAVARLPKLERFLIEERYMSIESEYITDYNVYCHKFQPPISAVTYDKIRWKAFYRVALNLNVAVFKQGV</sequence>
<gene>
    <name evidence="1" type="ORF">AS180_05355</name>
</gene>
<dbReference type="AlphaFoldDB" id="A0A0V8JPZ4"/>